<gene>
    <name evidence="2" type="ORF">P280DRAFT_468547</name>
</gene>
<name>A0A6A6S484_9PLEO</name>
<dbReference type="EMBL" id="MU006782">
    <property type="protein sequence ID" value="KAF2642097.1"/>
    <property type="molecule type" value="Genomic_DNA"/>
</dbReference>
<feature type="compositionally biased region" description="Polar residues" evidence="1">
    <location>
        <begin position="1"/>
        <end position="48"/>
    </location>
</feature>
<dbReference type="OrthoDB" id="2275718at2759"/>
<evidence type="ECO:0000313" key="2">
    <source>
        <dbReference type="EMBL" id="KAF2642097.1"/>
    </source>
</evidence>
<proteinExistence type="predicted"/>
<reference evidence="2" key="1">
    <citation type="journal article" date="2020" name="Stud. Mycol.">
        <title>101 Dothideomycetes genomes: a test case for predicting lifestyles and emergence of pathogens.</title>
        <authorList>
            <person name="Haridas S."/>
            <person name="Albert R."/>
            <person name="Binder M."/>
            <person name="Bloem J."/>
            <person name="Labutti K."/>
            <person name="Salamov A."/>
            <person name="Andreopoulos B."/>
            <person name="Baker S."/>
            <person name="Barry K."/>
            <person name="Bills G."/>
            <person name="Bluhm B."/>
            <person name="Cannon C."/>
            <person name="Castanera R."/>
            <person name="Culley D."/>
            <person name="Daum C."/>
            <person name="Ezra D."/>
            <person name="Gonzalez J."/>
            <person name="Henrissat B."/>
            <person name="Kuo A."/>
            <person name="Liang C."/>
            <person name="Lipzen A."/>
            <person name="Lutzoni F."/>
            <person name="Magnuson J."/>
            <person name="Mondo S."/>
            <person name="Nolan M."/>
            <person name="Ohm R."/>
            <person name="Pangilinan J."/>
            <person name="Park H.-J."/>
            <person name="Ramirez L."/>
            <person name="Alfaro M."/>
            <person name="Sun H."/>
            <person name="Tritt A."/>
            <person name="Yoshinaga Y."/>
            <person name="Zwiers L.-H."/>
            <person name="Turgeon B."/>
            <person name="Goodwin S."/>
            <person name="Spatafora J."/>
            <person name="Crous P."/>
            <person name="Grigoriev I."/>
        </authorList>
    </citation>
    <scope>NUCLEOTIDE SEQUENCE</scope>
    <source>
        <strain evidence="2">CBS 473.64</strain>
    </source>
</reference>
<feature type="region of interest" description="Disordered" evidence="1">
    <location>
        <begin position="1"/>
        <end position="55"/>
    </location>
</feature>
<dbReference type="Proteomes" id="UP000799753">
    <property type="component" value="Unassembled WGS sequence"/>
</dbReference>
<dbReference type="AlphaFoldDB" id="A0A6A6S484"/>
<protein>
    <submittedName>
        <fullName evidence="2">Uncharacterized protein</fullName>
    </submittedName>
</protein>
<evidence type="ECO:0000313" key="3">
    <source>
        <dbReference type="Proteomes" id="UP000799753"/>
    </source>
</evidence>
<sequence length="132" mass="14373">MTQTTPNTSEDTEMTDASTPPSAPVQSSTSPEIQPSDGTTAPPNSPTSRQEETRAMVLWSQRTTILMPIPRDILPLMARSGERQLEIVMRNMSLRTDERGDGSNGVRTEVNGVRREVNGAGSDVDMEGKEGR</sequence>
<organism evidence="2 3">
    <name type="scientific">Massarina eburnea CBS 473.64</name>
    <dbReference type="NCBI Taxonomy" id="1395130"/>
    <lineage>
        <taxon>Eukaryota</taxon>
        <taxon>Fungi</taxon>
        <taxon>Dikarya</taxon>
        <taxon>Ascomycota</taxon>
        <taxon>Pezizomycotina</taxon>
        <taxon>Dothideomycetes</taxon>
        <taxon>Pleosporomycetidae</taxon>
        <taxon>Pleosporales</taxon>
        <taxon>Massarineae</taxon>
        <taxon>Massarinaceae</taxon>
        <taxon>Massarina</taxon>
    </lineage>
</organism>
<keyword evidence="3" id="KW-1185">Reference proteome</keyword>
<accession>A0A6A6S484</accession>
<feature type="region of interest" description="Disordered" evidence="1">
    <location>
        <begin position="96"/>
        <end position="132"/>
    </location>
</feature>
<evidence type="ECO:0000256" key="1">
    <source>
        <dbReference type="SAM" id="MobiDB-lite"/>
    </source>
</evidence>